<evidence type="ECO:0000313" key="1">
    <source>
        <dbReference type="EMBL" id="MFM0008141.1"/>
    </source>
</evidence>
<sequence>MTFKAQWYRDKFVKKRGKGFCGYPVATVAFYGPDDSRATKVSVGIVAHEGADADPVERWFCQSTDARTDPEVTEAIIRFIDHHGAKSVAAVDRNIGCPHEEGIDYPDGEKCTQCSFWADRDRWSGEIMQ</sequence>
<reference evidence="1 2" key="1">
    <citation type="journal article" date="2024" name="Chem. Sci.">
        <title>Discovery of megapolipeptins by genome mining of a Burkholderiales bacteria collection.</title>
        <authorList>
            <person name="Paulo B.S."/>
            <person name="Recchia M.J.J."/>
            <person name="Lee S."/>
            <person name="Fergusson C.H."/>
            <person name="Romanowski S.B."/>
            <person name="Hernandez A."/>
            <person name="Krull N."/>
            <person name="Liu D.Y."/>
            <person name="Cavanagh H."/>
            <person name="Bos A."/>
            <person name="Gray C.A."/>
            <person name="Murphy B.T."/>
            <person name="Linington R.G."/>
            <person name="Eustaquio A.S."/>
        </authorList>
    </citation>
    <scope>NUCLEOTIDE SEQUENCE [LARGE SCALE GENOMIC DNA]</scope>
    <source>
        <strain evidence="1 2">RL17-350-BIC-A</strain>
    </source>
</reference>
<evidence type="ECO:0000313" key="2">
    <source>
        <dbReference type="Proteomes" id="UP001629230"/>
    </source>
</evidence>
<comment type="caution">
    <text evidence="1">The sequence shown here is derived from an EMBL/GenBank/DDBJ whole genome shotgun (WGS) entry which is preliminary data.</text>
</comment>
<keyword evidence="2" id="KW-1185">Reference proteome</keyword>
<protein>
    <submittedName>
        <fullName evidence="1">Uncharacterized protein</fullName>
    </submittedName>
</protein>
<name>A0ABW9B7F7_9BURK</name>
<dbReference type="RefSeq" id="WP_408183064.1">
    <property type="nucleotide sequence ID" value="NZ_JAQQEZ010000083.1"/>
</dbReference>
<proteinExistence type="predicted"/>
<accession>A0ABW9B7F7</accession>
<organism evidence="1 2">
    <name type="scientific">Paraburkholderia dipogonis</name>
    <dbReference type="NCBI Taxonomy" id="1211383"/>
    <lineage>
        <taxon>Bacteria</taxon>
        <taxon>Pseudomonadati</taxon>
        <taxon>Pseudomonadota</taxon>
        <taxon>Betaproteobacteria</taxon>
        <taxon>Burkholderiales</taxon>
        <taxon>Burkholderiaceae</taxon>
        <taxon>Paraburkholderia</taxon>
    </lineage>
</organism>
<gene>
    <name evidence="1" type="ORF">PQR57_45435</name>
</gene>
<dbReference type="EMBL" id="JAQQEZ010000083">
    <property type="protein sequence ID" value="MFM0008141.1"/>
    <property type="molecule type" value="Genomic_DNA"/>
</dbReference>
<dbReference type="Proteomes" id="UP001629230">
    <property type="component" value="Unassembled WGS sequence"/>
</dbReference>